<feature type="transmembrane region" description="Helical" evidence="10">
    <location>
        <begin position="167"/>
        <end position="188"/>
    </location>
</feature>
<keyword evidence="6 10" id="KW-1133">Transmembrane helix</keyword>
<dbReference type="PROSITE" id="PS00216">
    <property type="entry name" value="SUGAR_TRANSPORT_1"/>
    <property type="match status" value="2"/>
</dbReference>
<keyword evidence="3" id="KW-1003">Cell membrane</keyword>
<dbReference type="PANTHER" id="PTHR48021">
    <property type="match status" value="1"/>
</dbReference>
<evidence type="ECO:0000256" key="7">
    <source>
        <dbReference type="ARBA" id="ARBA00023136"/>
    </source>
</evidence>
<evidence type="ECO:0000313" key="12">
    <source>
        <dbReference type="EMBL" id="KAF7280207.1"/>
    </source>
</evidence>
<evidence type="ECO:0000256" key="3">
    <source>
        <dbReference type="ARBA" id="ARBA00022475"/>
    </source>
</evidence>
<comment type="caution">
    <text evidence="12">The sequence shown here is derived from an EMBL/GenBank/DDBJ whole genome shotgun (WGS) entry which is preliminary data.</text>
</comment>
<dbReference type="InterPro" id="IPR003663">
    <property type="entry name" value="Sugar/inositol_transpt"/>
</dbReference>
<feature type="transmembrane region" description="Helical" evidence="10">
    <location>
        <begin position="444"/>
        <end position="467"/>
    </location>
</feature>
<dbReference type="Gene3D" id="1.20.1250.20">
    <property type="entry name" value="MFS general substrate transporter like domains"/>
    <property type="match status" value="1"/>
</dbReference>
<evidence type="ECO:0000256" key="5">
    <source>
        <dbReference type="ARBA" id="ARBA00022692"/>
    </source>
</evidence>
<keyword evidence="2" id="KW-0813">Transport</keyword>
<keyword evidence="8" id="KW-0325">Glycoprotein</keyword>
<dbReference type="AlphaFoldDB" id="A0A834IJA8"/>
<reference evidence="12" key="1">
    <citation type="submission" date="2020-08" db="EMBL/GenBank/DDBJ databases">
        <title>Genome sequencing and assembly of the red palm weevil Rhynchophorus ferrugineus.</title>
        <authorList>
            <person name="Dias G.B."/>
            <person name="Bergman C.M."/>
            <person name="Manee M."/>
        </authorList>
    </citation>
    <scope>NUCLEOTIDE SEQUENCE</scope>
    <source>
        <strain evidence="12">AA-2017</strain>
        <tissue evidence="12">Whole larva</tissue>
    </source>
</reference>
<dbReference type="Pfam" id="PF00083">
    <property type="entry name" value="Sugar_tr"/>
    <property type="match status" value="1"/>
</dbReference>
<name>A0A834IJA8_RHYFE</name>
<proteinExistence type="predicted"/>
<dbReference type="PROSITE" id="PS50850">
    <property type="entry name" value="MFS"/>
    <property type="match status" value="1"/>
</dbReference>
<dbReference type="OrthoDB" id="6133115at2759"/>
<feature type="transmembrane region" description="Helical" evidence="10">
    <location>
        <begin position="225"/>
        <end position="246"/>
    </location>
</feature>
<evidence type="ECO:0000256" key="8">
    <source>
        <dbReference type="ARBA" id="ARBA00023180"/>
    </source>
</evidence>
<comment type="subcellular location">
    <subcellularLocation>
        <location evidence="1">Cell membrane</location>
        <topology evidence="1">Multi-pass membrane protein</topology>
    </subcellularLocation>
</comment>
<feature type="transmembrane region" description="Helical" evidence="10">
    <location>
        <begin position="308"/>
        <end position="330"/>
    </location>
</feature>
<keyword evidence="13" id="KW-1185">Reference proteome</keyword>
<dbReference type="SUPFAM" id="SSF103473">
    <property type="entry name" value="MFS general substrate transporter"/>
    <property type="match status" value="1"/>
</dbReference>
<organism evidence="12 13">
    <name type="scientific">Rhynchophorus ferrugineus</name>
    <name type="common">Red palm weevil</name>
    <name type="synonym">Curculio ferrugineus</name>
    <dbReference type="NCBI Taxonomy" id="354439"/>
    <lineage>
        <taxon>Eukaryota</taxon>
        <taxon>Metazoa</taxon>
        <taxon>Ecdysozoa</taxon>
        <taxon>Arthropoda</taxon>
        <taxon>Hexapoda</taxon>
        <taxon>Insecta</taxon>
        <taxon>Pterygota</taxon>
        <taxon>Neoptera</taxon>
        <taxon>Endopterygota</taxon>
        <taxon>Coleoptera</taxon>
        <taxon>Polyphaga</taxon>
        <taxon>Cucujiformia</taxon>
        <taxon>Curculionidae</taxon>
        <taxon>Dryophthorinae</taxon>
        <taxon>Rhynchophorus</taxon>
    </lineage>
</organism>
<dbReference type="InterPro" id="IPR044775">
    <property type="entry name" value="MFS_ERD6/Tret1-like"/>
</dbReference>
<dbReference type="InterPro" id="IPR005829">
    <property type="entry name" value="Sugar_transporter_CS"/>
</dbReference>
<sequence>KRQTNAKSKKKTPAGGDRYKRGRAVASRKSSSRAFFPVVSKQRRVRKGNASTMIFGLGHGFKTSEGSAWYQYLATITGCLGVISGAMHFGWPSPSLPKLLDDSSHITVTSEDGSWLASMPCIGAASGSIMTAYLVDRIGRKNCMLMTAPGYLLAWIMVAFAKSIWELYVARFISGWADGLVFTAFPMYLGEIASYDIRGLLGSSIQLSMITGMLIINIIGSYMTIMHTALVSAILPAIFFATFVFMPESPYYLVMKGRIDDATKSLQLFRQTRDVSVELNRVSDVVKEEQEQAGKFYELFTVASNRKAALIVFGLRAIQQFSGTTIITFYAQSIFQEASGNMSPSTASTIYFTLQLICAFTSSFLVDKVGRKPLLLVSIIGSGVALSLEGTYFFLSNNTTVDVSNLKIVPLAALLGYVIIFNIGMGVIPVLFLGEMFPTSVKAFALCLADIWFGLIVTGVAKFFQIMQDGFGISVPFFAFAGCCVVGLVFICLVVPETKGKTLEDIQNELKGIPTDKVEKTTI</sequence>
<feature type="transmembrane region" description="Helical" evidence="10">
    <location>
        <begin position="350"/>
        <end position="367"/>
    </location>
</feature>
<evidence type="ECO:0000259" key="11">
    <source>
        <dbReference type="PROSITE" id="PS50850"/>
    </source>
</evidence>
<dbReference type="InterPro" id="IPR050549">
    <property type="entry name" value="MFS_Trehalose_Transporter"/>
</dbReference>
<feature type="transmembrane region" description="Helical" evidence="10">
    <location>
        <begin position="142"/>
        <end position="161"/>
    </location>
</feature>
<gene>
    <name evidence="12" type="ORF">GWI33_006293</name>
</gene>
<dbReference type="GO" id="GO:0051119">
    <property type="term" value="F:sugar transmembrane transporter activity"/>
    <property type="evidence" value="ECO:0007669"/>
    <property type="project" value="InterPro"/>
</dbReference>
<feature type="transmembrane region" description="Helical" evidence="10">
    <location>
        <begin position="115"/>
        <end position="135"/>
    </location>
</feature>
<dbReference type="PANTHER" id="PTHR48021:SF46">
    <property type="entry name" value="MAJOR FACILITATOR SUPERFAMILY (MFS) PROFILE DOMAIN-CONTAINING PROTEIN"/>
    <property type="match status" value="1"/>
</dbReference>
<dbReference type="PRINTS" id="PR00171">
    <property type="entry name" value="SUGRTRNSPORT"/>
</dbReference>
<feature type="transmembrane region" description="Helical" evidence="10">
    <location>
        <begin position="473"/>
        <end position="495"/>
    </location>
</feature>
<evidence type="ECO:0000256" key="2">
    <source>
        <dbReference type="ARBA" id="ARBA00022448"/>
    </source>
</evidence>
<dbReference type="GO" id="GO:0005886">
    <property type="term" value="C:plasma membrane"/>
    <property type="evidence" value="ECO:0007669"/>
    <property type="project" value="UniProtKB-SubCell"/>
</dbReference>
<feature type="region of interest" description="Disordered" evidence="9">
    <location>
        <begin position="1"/>
        <end position="28"/>
    </location>
</feature>
<evidence type="ECO:0000256" key="6">
    <source>
        <dbReference type="ARBA" id="ARBA00022989"/>
    </source>
</evidence>
<evidence type="ECO:0000256" key="9">
    <source>
        <dbReference type="SAM" id="MobiDB-lite"/>
    </source>
</evidence>
<dbReference type="InterPro" id="IPR036259">
    <property type="entry name" value="MFS_trans_sf"/>
</dbReference>
<dbReference type="EMBL" id="JAACXV010000314">
    <property type="protein sequence ID" value="KAF7280207.1"/>
    <property type="molecule type" value="Genomic_DNA"/>
</dbReference>
<keyword evidence="7 10" id="KW-0472">Membrane</keyword>
<protein>
    <recommendedName>
        <fullName evidence="11">Major facilitator superfamily (MFS) profile domain-containing protein</fullName>
    </recommendedName>
</protein>
<dbReference type="Proteomes" id="UP000625711">
    <property type="component" value="Unassembled WGS sequence"/>
</dbReference>
<evidence type="ECO:0000256" key="10">
    <source>
        <dbReference type="SAM" id="Phobius"/>
    </source>
</evidence>
<dbReference type="InterPro" id="IPR020846">
    <property type="entry name" value="MFS_dom"/>
</dbReference>
<feature type="non-terminal residue" evidence="12">
    <location>
        <position position="1"/>
    </location>
</feature>
<evidence type="ECO:0000313" key="13">
    <source>
        <dbReference type="Proteomes" id="UP000625711"/>
    </source>
</evidence>
<keyword evidence="4" id="KW-0762">Sugar transport</keyword>
<feature type="transmembrane region" description="Helical" evidence="10">
    <location>
        <begin position="374"/>
        <end position="396"/>
    </location>
</feature>
<feature type="transmembrane region" description="Helical" evidence="10">
    <location>
        <begin position="69"/>
        <end position="91"/>
    </location>
</feature>
<keyword evidence="5 10" id="KW-0812">Transmembrane</keyword>
<evidence type="ECO:0000256" key="4">
    <source>
        <dbReference type="ARBA" id="ARBA00022597"/>
    </source>
</evidence>
<feature type="transmembrane region" description="Helical" evidence="10">
    <location>
        <begin position="200"/>
        <end position="219"/>
    </location>
</feature>
<accession>A0A834IJA8</accession>
<dbReference type="CDD" id="cd17358">
    <property type="entry name" value="MFS_GLUT6_8_Class3_like"/>
    <property type="match status" value="1"/>
</dbReference>
<feature type="compositionally biased region" description="Basic residues" evidence="9">
    <location>
        <begin position="1"/>
        <end position="12"/>
    </location>
</feature>
<feature type="transmembrane region" description="Helical" evidence="10">
    <location>
        <begin position="408"/>
        <end position="432"/>
    </location>
</feature>
<dbReference type="FunFam" id="1.20.1250.20:FF:000218">
    <property type="entry name" value="facilitated trehalose transporter Tret1"/>
    <property type="match status" value="1"/>
</dbReference>
<evidence type="ECO:0000256" key="1">
    <source>
        <dbReference type="ARBA" id="ARBA00004651"/>
    </source>
</evidence>
<feature type="domain" description="Major facilitator superfamily (MFS) profile" evidence="11">
    <location>
        <begin position="74"/>
        <end position="499"/>
    </location>
</feature>
<dbReference type="InterPro" id="IPR005828">
    <property type="entry name" value="MFS_sugar_transport-like"/>
</dbReference>